<dbReference type="InterPro" id="IPR036728">
    <property type="entry name" value="PBP_GOBP_sf"/>
</dbReference>
<dbReference type="InterPro" id="IPR006170">
    <property type="entry name" value="PBP/GOBP"/>
</dbReference>
<keyword evidence="6" id="KW-1185">Reference proteome</keyword>
<gene>
    <name evidence="5" type="ORF">BDFB_013349</name>
</gene>
<feature type="non-terminal residue" evidence="5">
    <location>
        <position position="1"/>
    </location>
</feature>
<evidence type="ECO:0000256" key="2">
    <source>
        <dbReference type="ARBA" id="ARBA00022525"/>
    </source>
</evidence>
<evidence type="ECO:0000256" key="1">
    <source>
        <dbReference type="ARBA" id="ARBA00004613"/>
    </source>
</evidence>
<name>A0A482VQ35_ASBVE</name>
<protein>
    <submittedName>
        <fullName evidence="5">PBP GOBP domain containing protein</fullName>
    </submittedName>
</protein>
<proteinExistence type="predicted"/>
<dbReference type="SMART" id="SM00708">
    <property type="entry name" value="PhBP"/>
    <property type="match status" value="1"/>
</dbReference>
<evidence type="ECO:0000313" key="5">
    <source>
        <dbReference type="EMBL" id="RZC34457.1"/>
    </source>
</evidence>
<evidence type="ECO:0000256" key="3">
    <source>
        <dbReference type="ARBA" id="ARBA00022729"/>
    </source>
</evidence>
<dbReference type="PANTHER" id="PTHR11857:SF42">
    <property type="entry name" value="GENERAL ODORANT-BINDING PROTEIN 19D-RELATED"/>
    <property type="match status" value="1"/>
</dbReference>
<dbReference type="Proteomes" id="UP000292052">
    <property type="component" value="Unassembled WGS sequence"/>
</dbReference>
<dbReference type="AlphaFoldDB" id="A0A482VQ35"/>
<dbReference type="GO" id="GO:0007608">
    <property type="term" value="P:sensory perception of smell"/>
    <property type="evidence" value="ECO:0007669"/>
    <property type="project" value="TreeGrafter"/>
</dbReference>
<keyword evidence="4" id="KW-1015">Disulfide bond</keyword>
<keyword evidence="3" id="KW-0732">Signal</keyword>
<sequence>GIFAVCSALDKEFIDQVVAKIRSVGEECIAETQATKDDINSLLAHNIPDSHEGKCLLFCFHKHFHIQNDDGTLDRNGAIKALEPLKENDQDVYDTVLKIFSTCADEAATDADPCIYSSNLADCALREGKA</sequence>
<dbReference type="Pfam" id="PF01395">
    <property type="entry name" value="PBP_GOBP"/>
    <property type="match status" value="1"/>
</dbReference>
<dbReference type="OrthoDB" id="6595846at2759"/>
<comment type="subcellular location">
    <subcellularLocation>
        <location evidence="1">Secreted</location>
    </subcellularLocation>
</comment>
<evidence type="ECO:0000313" key="6">
    <source>
        <dbReference type="Proteomes" id="UP000292052"/>
    </source>
</evidence>
<reference evidence="5 6" key="1">
    <citation type="submission" date="2017-03" db="EMBL/GenBank/DDBJ databases">
        <title>Genome of the blue death feigning beetle - Asbolus verrucosus.</title>
        <authorList>
            <person name="Rider S.D."/>
        </authorList>
    </citation>
    <scope>NUCLEOTIDE SEQUENCE [LARGE SCALE GENOMIC DNA]</scope>
    <source>
        <strain evidence="5">Butters</strain>
        <tissue evidence="5">Head and leg muscle</tissue>
    </source>
</reference>
<dbReference type="FunFam" id="1.10.238.20:FF:000006">
    <property type="entry name" value="Odorant binding protein 15"/>
    <property type="match status" value="1"/>
</dbReference>
<dbReference type="CDD" id="cd23992">
    <property type="entry name" value="PBP_GOBP"/>
    <property type="match status" value="1"/>
</dbReference>
<accession>A0A482VQ35</accession>
<evidence type="ECO:0000256" key="4">
    <source>
        <dbReference type="ARBA" id="ARBA00023157"/>
    </source>
</evidence>
<dbReference type="Gene3D" id="1.10.238.20">
    <property type="entry name" value="Pheromone/general odorant binding protein domain"/>
    <property type="match status" value="1"/>
</dbReference>
<comment type="caution">
    <text evidence="5">The sequence shown here is derived from an EMBL/GenBank/DDBJ whole genome shotgun (WGS) entry which is preliminary data.</text>
</comment>
<dbReference type="EMBL" id="QDEB01079767">
    <property type="protein sequence ID" value="RZC34457.1"/>
    <property type="molecule type" value="Genomic_DNA"/>
</dbReference>
<dbReference type="SUPFAM" id="SSF47565">
    <property type="entry name" value="Insect pheromone/odorant-binding proteins"/>
    <property type="match status" value="1"/>
</dbReference>
<dbReference type="PANTHER" id="PTHR11857">
    <property type="entry name" value="ODORANT BINDING PROTEIN-RELATED"/>
    <property type="match status" value="1"/>
</dbReference>
<keyword evidence="2" id="KW-0964">Secreted</keyword>
<feature type="non-terminal residue" evidence="5">
    <location>
        <position position="130"/>
    </location>
</feature>
<dbReference type="GO" id="GO:0005549">
    <property type="term" value="F:odorant binding"/>
    <property type="evidence" value="ECO:0007669"/>
    <property type="project" value="InterPro"/>
</dbReference>
<organism evidence="5 6">
    <name type="scientific">Asbolus verrucosus</name>
    <name type="common">Desert ironclad beetle</name>
    <dbReference type="NCBI Taxonomy" id="1661398"/>
    <lineage>
        <taxon>Eukaryota</taxon>
        <taxon>Metazoa</taxon>
        <taxon>Ecdysozoa</taxon>
        <taxon>Arthropoda</taxon>
        <taxon>Hexapoda</taxon>
        <taxon>Insecta</taxon>
        <taxon>Pterygota</taxon>
        <taxon>Neoptera</taxon>
        <taxon>Endopterygota</taxon>
        <taxon>Coleoptera</taxon>
        <taxon>Polyphaga</taxon>
        <taxon>Cucujiformia</taxon>
        <taxon>Tenebrionidae</taxon>
        <taxon>Pimeliinae</taxon>
        <taxon>Asbolus</taxon>
    </lineage>
</organism>
<dbReference type="GO" id="GO:0005615">
    <property type="term" value="C:extracellular space"/>
    <property type="evidence" value="ECO:0007669"/>
    <property type="project" value="TreeGrafter"/>
</dbReference>